<organism evidence="3 4">
    <name type="scientific">Flavobacterium sangjuense</name>
    <dbReference type="NCBI Taxonomy" id="2518177"/>
    <lineage>
        <taxon>Bacteria</taxon>
        <taxon>Pseudomonadati</taxon>
        <taxon>Bacteroidota</taxon>
        <taxon>Flavobacteriia</taxon>
        <taxon>Flavobacteriales</taxon>
        <taxon>Flavobacteriaceae</taxon>
        <taxon>Flavobacterium</taxon>
    </lineage>
</organism>
<dbReference type="Proteomes" id="UP000296862">
    <property type="component" value="Chromosome"/>
</dbReference>
<evidence type="ECO:0000256" key="2">
    <source>
        <dbReference type="SAM" id="SignalP"/>
    </source>
</evidence>
<feature type="signal peptide" evidence="2">
    <location>
        <begin position="1"/>
        <end position="26"/>
    </location>
</feature>
<evidence type="ECO:0000313" key="4">
    <source>
        <dbReference type="Proteomes" id="UP000296862"/>
    </source>
</evidence>
<dbReference type="KEGG" id="fsn:GS03_02536"/>
<sequence>MKSLLNIRTGLLILMASVLLSCACHYANHGTASDRTGTNGATNGNGKVPRG</sequence>
<evidence type="ECO:0000256" key="1">
    <source>
        <dbReference type="SAM" id="MobiDB-lite"/>
    </source>
</evidence>
<protein>
    <submittedName>
        <fullName evidence="3">Uncharacterized protein</fullName>
    </submittedName>
</protein>
<keyword evidence="2" id="KW-0732">Signal</keyword>
<name>A0A4P7PVI1_9FLAO</name>
<feature type="region of interest" description="Disordered" evidence="1">
    <location>
        <begin position="29"/>
        <end position="51"/>
    </location>
</feature>
<keyword evidence="4" id="KW-1185">Reference proteome</keyword>
<gene>
    <name evidence="3" type="ORF">GS03_02536</name>
</gene>
<dbReference type="RefSeq" id="WP_168710309.1">
    <property type="nucleotide sequence ID" value="NZ_CP038810.1"/>
</dbReference>
<reference evidence="3 4" key="1">
    <citation type="submission" date="2019-04" db="EMBL/GenBank/DDBJ databases">
        <title>Flavobacterium sp. GS03.</title>
        <authorList>
            <person name="Kim H."/>
        </authorList>
    </citation>
    <scope>NUCLEOTIDE SEQUENCE [LARGE SCALE GENOMIC DNA]</scope>
    <source>
        <strain evidence="3 4">GS03</strain>
    </source>
</reference>
<proteinExistence type="predicted"/>
<dbReference type="PROSITE" id="PS51257">
    <property type="entry name" value="PROKAR_LIPOPROTEIN"/>
    <property type="match status" value="1"/>
</dbReference>
<accession>A0A4P7PVI1</accession>
<feature type="compositionally biased region" description="Low complexity" evidence="1">
    <location>
        <begin position="36"/>
        <end position="51"/>
    </location>
</feature>
<feature type="chain" id="PRO_5021022229" evidence="2">
    <location>
        <begin position="27"/>
        <end position="51"/>
    </location>
</feature>
<dbReference type="AlphaFoldDB" id="A0A4P7PVI1"/>
<dbReference type="EMBL" id="CP038810">
    <property type="protein sequence ID" value="QBZ99021.1"/>
    <property type="molecule type" value="Genomic_DNA"/>
</dbReference>
<evidence type="ECO:0000313" key="3">
    <source>
        <dbReference type="EMBL" id="QBZ99021.1"/>
    </source>
</evidence>